<name>A0A368KUA2_9BACT</name>
<dbReference type="EMBL" id="QPEX01000024">
    <property type="protein sequence ID" value="RCS49197.1"/>
    <property type="molecule type" value="Genomic_DNA"/>
</dbReference>
<evidence type="ECO:0000313" key="1">
    <source>
        <dbReference type="EMBL" id="RCS49197.1"/>
    </source>
</evidence>
<evidence type="ECO:0000313" key="2">
    <source>
        <dbReference type="Proteomes" id="UP000253562"/>
    </source>
</evidence>
<proteinExistence type="predicted"/>
<organism evidence="1 2">
    <name type="scientific">Bremerella cremea</name>
    <dbReference type="NCBI Taxonomy" id="1031537"/>
    <lineage>
        <taxon>Bacteria</taxon>
        <taxon>Pseudomonadati</taxon>
        <taxon>Planctomycetota</taxon>
        <taxon>Planctomycetia</taxon>
        <taxon>Pirellulales</taxon>
        <taxon>Pirellulaceae</taxon>
        <taxon>Bremerella</taxon>
    </lineage>
</organism>
<accession>A0A368KUA2</accession>
<comment type="caution">
    <text evidence="1">The sequence shown here is derived from an EMBL/GenBank/DDBJ whole genome shotgun (WGS) entry which is preliminary data.</text>
</comment>
<dbReference type="Proteomes" id="UP000253562">
    <property type="component" value="Unassembled WGS sequence"/>
</dbReference>
<reference evidence="1 2" key="1">
    <citation type="submission" date="2018-07" db="EMBL/GenBank/DDBJ databases">
        <title>Comparative genomes isolates from brazilian mangrove.</title>
        <authorList>
            <person name="De Araujo J.E."/>
            <person name="Taketani R.G."/>
            <person name="Silva M.C.P."/>
            <person name="Lourenco M.V."/>
            <person name="Oliveira V.M."/>
            <person name="Andreote F.D."/>
        </authorList>
    </citation>
    <scope>NUCLEOTIDE SEQUENCE [LARGE SCALE GENOMIC DNA]</scope>
    <source>
        <strain evidence="1 2">HEX PRIS-MGV</strain>
    </source>
</reference>
<gene>
    <name evidence="1" type="ORF">DTL42_11700</name>
</gene>
<sequence length="63" mass="6848">MKLTVTFELVVKGVNFIPKIASTTNPAKTRQQAKLIMTALFLGMGAYLDSRTYSTLPLAGDLT</sequence>
<protein>
    <submittedName>
        <fullName evidence="1">Uncharacterized protein</fullName>
    </submittedName>
</protein>
<dbReference type="AlphaFoldDB" id="A0A368KUA2"/>